<evidence type="ECO:0000313" key="2">
    <source>
        <dbReference type="Proteomes" id="UP000613160"/>
    </source>
</evidence>
<keyword evidence="2" id="KW-1185">Reference proteome</keyword>
<accession>A0A916XT85</accession>
<name>A0A916XT85_9HYPH</name>
<proteinExistence type="predicted"/>
<dbReference type="Pfam" id="PF20102">
    <property type="entry name" value="DUF6492"/>
    <property type="match status" value="1"/>
</dbReference>
<dbReference type="AlphaFoldDB" id="A0A916XT85"/>
<reference evidence="1" key="1">
    <citation type="journal article" date="2014" name="Int. J. Syst. Evol. Microbiol.">
        <title>Complete genome sequence of Corynebacterium casei LMG S-19264T (=DSM 44701T), isolated from a smear-ripened cheese.</title>
        <authorList>
            <consortium name="US DOE Joint Genome Institute (JGI-PGF)"/>
            <person name="Walter F."/>
            <person name="Albersmeier A."/>
            <person name="Kalinowski J."/>
            <person name="Ruckert C."/>
        </authorList>
    </citation>
    <scope>NUCLEOTIDE SEQUENCE</scope>
    <source>
        <strain evidence="1">CGMCC 1.15493</strain>
    </source>
</reference>
<protein>
    <submittedName>
        <fullName evidence="1">Uncharacterized protein</fullName>
    </submittedName>
</protein>
<dbReference type="InterPro" id="IPR045499">
    <property type="entry name" value="DUF6492"/>
</dbReference>
<gene>
    <name evidence="1" type="ORF">GCM10011335_06550</name>
</gene>
<dbReference type="Proteomes" id="UP000613160">
    <property type="component" value="Unassembled WGS sequence"/>
</dbReference>
<evidence type="ECO:0000313" key="1">
    <source>
        <dbReference type="EMBL" id="GGD06303.1"/>
    </source>
</evidence>
<sequence length="273" mass="29982">MCDSIDARVTGITRHVILVEAADMALFGTLAGPRREIVCERDLLPFWLRPFPDPMSLGRRRIWLSPKGPPLRGWHVQQLRRIAMAATMPEAVLISCDSDVVFLKPFDAGSLQHDGAVEFHRIAHAFSDLPEPALGEHRAWSRKAGDLLGLPRTVVNETGYIATLIAWRTDTAREMVARIEAVGERPAVASLSATRLLSECTIYGRFVDEVEARPDRHVASERRLCRIYWSGGAMSGAEIEGFAETMAPDQVAVGIQSFTGTGIGLIRRAAGLA</sequence>
<dbReference type="EMBL" id="BMJJ01000001">
    <property type="protein sequence ID" value="GGD06303.1"/>
    <property type="molecule type" value="Genomic_DNA"/>
</dbReference>
<comment type="caution">
    <text evidence="1">The sequence shown here is derived from an EMBL/GenBank/DDBJ whole genome shotgun (WGS) entry which is preliminary data.</text>
</comment>
<reference evidence="1" key="2">
    <citation type="submission" date="2020-09" db="EMBL/GenBank/DDBJ databases">
        <authorList>
            <person name="Sun Q."/>
            <person name="Zhou Y."/>
        </authorList>
    </citation>
    <scope>NUCLEOTIDE SEQUENCE</scope>
    <source>
        <strain evidence="1">CGMCC 1.15493</strain>
    </source>
</reference>
<organism evidence="1 2">
    <name type="scientific">Aureimonas glaciei</name>
    <dbReference type="NCBI Taxonomy" id="1776957"/>
    <lineage>
        <taxon>Bacteria</taxon>
        <taxon>Pseudomonadati</taxon>
        <taxon>Pseudomonadota</taxon>
        <taxon>Alphaproteobacteria</taxon>
        <taxon>Hyphomicrobiales</taxon>
        <taxon>Aurantimonadaceae</taxon>
        <taxon>Aureimonas</taxon>
    </lineage>
</organism>